<dbReference type="AlphaFoldDB" id="A0A5C3QEW0"/>
<evidence type="ECO:0008006" key="6">
    <source>
        <dbReference type="Google" id="ProtNLM"/>
    </source>
</evidence>
<keyword evidence="5" id="KW-1185">Reference proteome</keyword>
<dbReference type="Proteomes" id="UP000305067">
    <property type="component" value="Unassembled WGS sequence"/>
</dbReference>
<dbReference type="EMBL" id="ML178828">
    <property type="protein sequence ID" value="TFL00586.1"/>
    <property type="molecule type" value="Genomic_DNA"/>
</dbReference>
<dbReference type="GO" id="GO:0003723">
    <property type="term" value="F:RNA binding"/>
    <property type="evidence" value="ECO:0007669"/>
    <property type="project" value="InterPro"/>
</dbReference>
<proteinExistence type="predicted"/>
<feature type="region of interest" description="Disordered" evidence="3">
    <location>
        <begin position="317"/>
        <end position="337"/>
    </location>
</feature>
<evidence type="ECO:0000313" key="5">
    <source>
        <dbReference type="Proteomes" id="UP000305067"/>
    </source>
</evidence>
<dbReference type="STRING" id="1884261.A0A5C3QEW0"/>
<accession>A0A5C3QEW0</accession>
<reference evidence="4 5" key="1">
    <citation type="journal article" date="2019" name="Nat. Ecol. Evol.">
        <title>Megaphylogeny resolves global patterns of mushroom evolution.</title>
        <authorList>
            <person name="Varga T."/>
            <person name="Krizsan K."/>
            <person name="Foldi C."/>
            <person name="Dima B."/>
            <person name="Sanchez-Garcia M."/>
            <person name="Sanchez-Ramirez S."/>
            <person name="Szollosi G.J."/>
            <person name="Szarkandi J.G."/>
            <person name="Papp V."/>
            <person name="Albert L."/>
            <person name="Andreopoulos W."/>
            <person name="Angelini C."/>
            <person name="Antonin V."/>
            <person name="Barry K.W."/>
            <person name="Bougher N.L."/>
            <person name="Buchanan P."/>
            <person name="Buyck B."/>
            <person name="Bense V."/>
            <person name="Catcheside P."/>
            <person name="Chovatia M."/>
            <person name="Cooper J."/>
            <person name="Damon W."/>
            <person name="Desjardin D."/>
            <person name="Finy P."/>
            <person name="Geml J."/>
            <person name="Haridas S."/>
            <person name="Hughes K."/>
            <person name="Justo A."/>
            <person name="Karasinski D."/>
            <person name="Kautmanova I."/>
            <person name="Kiss B."/>
            <person name="Kocsube S."/>
            <person name="Kotiranta H."/>
            <person name="LaButti K.M."/>
            <person name="Lechner B.E."/>
            <person name="Liimatainen K."/>
            <person name="Lipzen A."/>
            <person name="Lukacs Z."/>
            <person name="Mihaltcheva S."/>
            <person name="Morgado L.N."/>
            <person name="Niskanen T."/>
            <person name="Noordeloos M.E."/>
            <person name="Ohm R.A."/>
            <person name="Ortiz-Santana B."/>
            <person name="Ovrebo C."/>
            <person name="Racz N."/>
            <person name="Riley R."/>
            <person name="Savchenko A."/>
            <person name="Shiryaev A."/>
            <person name="Soop K."/>
            <person name="Spirin V."/>
            <person name="Szebenyi C."/>
            <person name="Tomsovsky M."/>
            <person name="Tulloss R.E."/>
            <person name="Uehling J."/>
            <person name="Grigoriev I.V."/>
            <person name="Vagvolgyi C."/>
            <person name="Papp T."/>
            <person name="Martin F.M."/>
            <person name="Miettinen O."/>
            <person name="Hibbett D.S."/>
            <person name="Nagy L.G."/>
        </authorList>
    </citation>
    <scope>NUCLEOTIDE SEQUENCE [LARGE SCALE GENOMIC DNA]</scope>
    <source>
        <strain evidence="4 5">CBS 309.79</strain>
    </source>
</reference>
<gene>
    <name evidence="4" type="ORF">BDV98DRAFT_656641</name>
</gene>
<protein>
    <recommendedName>
        <fullName evidence="6">KOW domain-containing protein</fullName>
    </recommendedName>
</protein>
<sequence>MPQFLSKQTVLRAVTTSPWTKDFRHLLTFPRHWARRQTRHDPVVKSVAPRDRIKYWNIVPGDQVRLLGDREGRVREVLSVNKLSNRVFVKGGEATKDVQAANKPNFHYSRCQLFIGNYELPVKKGEPPKAVPVFAKRLGSSAPVWNTYLHRYDWKRFATTTEPALPDTPENKQVEIPWPAFVAPERSSPGAYETDRSTVTQVTYEPPAFSLVGPIPRPPSEKEYLKSFANPSQVPSFLPSAPVEVYLVKELSNPHSRAKKQARWQAHQSYTKSLLKQFVDAEVADLRGRSVKVAKEEATYRWKVQLEDDKKADKKRRWKTQEQLAQTDRKLRRKGKKEARIRRRLTELVLEDEPNQVIPRVI</sequence>
<dbReference type="GO" id="GO:0005840">
    <property type="term" value="C:ribosome"/>
    <property type="evidence" value="ECO:0007669"/>
    <property type="project" value="UniProtKB-KW"/>
</dbReference>
<organism evidence="4 5">
    <name type="scientific">Pterulicium gracile</name>
    <dbReference type="NCBI Taxonomy" id="1884261"/>
    <lineage>
        <taxon>Eukaryota</taxon>
        <taxon>Fungi</taxon>
        <taxon>Dikarya</taxon>
        <taxon>Basidiomycota</taxon>
        <taxon>Agaricomycotina</taxon>
        <taxon>Agaricomycetes</taxon>
        <taxon>Agaricomycetidae</taxon>
        <taxon>Agaricales</taxon>
        <taxon>Pleurotineae</taxon>
        <taxon>Pterulaceae</taxon>
        <taxon>Pterulicium</taxon>
    </lineage>
</organism>
<dbReference type="OrthoDB" id="359154at2759"/>
<name>A0A5C3QEW0_9AGAR</name>
<evidence type="ECO:0000256" key="1">
    <source>
        <dbReference type="ARBA" id="ARBA00022980"/>
    </source>
</evidence>
<dbReference type="GO" id="GO:1990904">
    <property type="term" value="C:ribonucleoprotein complex"/>
    <property type="evidence" value="ECO:0007669"/>
    <property type="project" value="UniProtKB-KW"/>
</dbReference>
<evidence type="ECO:0000256" key="3">
    <source>
        <dbReference type="SAM" id="MobiDB-lite"/>
    </source>
</evidence>
<dbReference type="CDD" id="cd06089">
    <property type="entry name" value="KOW_RPL26"/>
    <property type="match status" value="1"/>
</dbReference>
<keyword evidence="1" id="KW-0689">Ribosomal protein</keyword>
<evidence type="ECO:0000256" key="2">
    <source>
        <dbReference type="ARBA" id="ARBA00023274"/>
    </source>
</evidence>
<dbReference type="InterPro" id="IPR041988">
    <property type="entry name" value="Ribosomal_uL24_KOW"/>
</dbReference>
<keyword evidence="2" id="KW-0687">Ribonucleoprotein</keyword>
<evidence type="ECO:0000313" key="4">
    <source>
        <dbReference type="EMBL" id="TFL00586.1"/>
    </source>
</evidence>